<name>A0AAD6YRT2_9AGAR</name>
<proteinExistence type="predicted"/>
<evidence type="ECO:0000256" key="1">
    <source>
        <dbReference type="SAM" id="MobiDB-lite"/>
    </source>
</evidence>
<accession>A0AAD6YRT2</accession>
<protein>
    <submittedName>
        <fullName evidence="2">Uncharacterized protein</fullName>
    </submittedName>
</protein>
<evidence type="ECO:0000313" key="2">
    <source>
        <dbReference type="EMBL" id="KAJ7227343.1"/>
    </source>
</evidence>
<keyword evidence="3" id="KW-1185">Reference proteome</keyword>
<dbReference type="Proteomes" id="UP001219525">
    <property type="component" value="Unassembled WGS sequence"/>
</dbReference>
<evidence type="ECO:0000313" key="3">
    <source>
        <dbReference type="Proteomes" id="UP001219525"/>
    </source>
</evidence>
<organism evidence="2 3">
    <name type="scientific">Mycena pura</name>
    <dbReference type="NCBI Taxonomy" id="153505"/>
    <lineage>
        <taxon>Eukaryota</taxon>
        <taxon>Fungi</taxon>
        <taxon>Dikarya</taxon>
        <taxon>Basidiomycota</taxon>
        <taxon>Agaricomycotina</taxon>
        <taxon>Agaricomycetes</taxon>
        <taxon>Agaricomycetidae</taxon>
        <taxon>Agaricales</taxon>
        <taxon>Marasmiineae</taxon>
        <taxon>Mycenaceae</taxon>
        <taxon>Mycena</taxon>
    </lineage>
</organism>
<sequence length="649" mass="73270">MEGWRHSTKTRQRSLGRPRKAVGLSRDVRPSSTSDYDDATYDAALEEFHDDYGDFQGDVEEFGGQEQWDEERYVLHHPAEYEDDEEPVYVPEKVVSQLSFDPETAMDAQIDMSAWGVHWFCGPPPGVSPDMWHDDMDTWRLRIEASLEAEAMYSHDDGCAREAIALPADDDMYDTWHFWDPARYDGDPHYGLSVTDNRQPPPSVRKYILEDQAALNADQVPDDRRKEFLEELRLLCEDERYYDHCRMAGFVWDEQCRERLLPLRLTYLGFELPPAPATSYPVSRRGRAPRSATPIFRHTCPHLFGSSTRRALNLRDAPTKHPPRRPPRRPPARMPQPVLQLSTVQSRPQSHSRRDPPPHLPMLSTTVSMLPLTSTSPAPPSTVRDRKEPMPPDRSTVTVDNLLDPSASSTSASTVRRGERPEDMVALPRTPKPPNIGALGTPSKPAVADGGVAQRRRIAAQHIARKVGLSTYFFPPLLFMLPEYFTTSKGGHLLEGGDWRCACSLHLLLDSLHKTIIILPSPVRISEHDRPALSTGDVGRVYGLIETRCRPDVAELKSQAGERLGVLRMITKGLDEVSECLRYTGETARRCGQGLWASRDWVQARCDRTEAIAKASTLRLAWGLVAEWKTCTATPVSRPEYRCARAQGR</sequence>
<feature type="compositionally biased region" description="Basic residues" evidence="1">
    <location>
        <begin position="321"/>
        <end position="331"/>
    </location>
</feature>
<reference evidence="2" key="1">
    <citation type="submission" date="2023-03" db="EMBL/GenBank/DDBJ databases">
        <title>Massive genome expansion in bonnet fungi (Mycena s.s.) driven by repeated elements and novel gene families across ecological guilds.</title>
        <authorList>
            <consortium name="Lawrence Berkeley National Laboratory"/>
            <person name="Harder C.B."/>
            <person name="Miyauchi S."/>
            <person name="Viragh M."/>
            <person name="Kuo A."/>
            <person name="Thoen E."/>
            <person name="Andreopoulos B."/>
            <person name="Lu D."/>
            <person name="Skrede I."/>
            <person name="Drula E."/>
            <person name="Henrissat B."/>
            <person name="Morin E."/>
            <person name="Kohler A."/>
            <person name="Barry K."/>
            <person name="LaButti K."/>
            <person name="Morin E."/>
            <person name="Salamov A."/>
            <person name="Lipzen A."/>
            <person name="Mereny Z."/>
            <person name="Hegedus B."/>
            <person name="Baldrian P."/>
            <person name="Stursova M."/>
            <person name="Weitz H."/>
            <person name="Taylor A."/>
            <person name="Grigoriev I.V."/>
            <person name="Nagy L.G."/>
            <person name="Martin F."/>
            <person name="Kauserud H."/>
        </authorList>
    </citation>
    <scope>NUCLEOTIDE SEQUENCE</scope>
    <source>
        <strain evidence="2">9144</strain>
    </source>
</reference>
<comment type="caution">
    <text evidence="2">The sequence shown here is derived from an EMBL/GenBank/DDBJ whole genome shotgun (WGS) entry which is preliminary data.</text>
</comment>
<feature type="region of interest" description="Disordered" evidence="1">
    <location>
        <begin position="1"/>
        <end position="37"/>
    </location>
</feature>
<dbReference type="AlphaFoldDB" id="A0AAD6YRT2"/>
<dbReference type="EMBL" id="JARJCW010000003">
    <property type="protein sequence ID" value="KAJ7227343.1"/>
    <property type="molecule type" value="Genomic_DNA"/>
</dbReference>
<feature type="compositionally biased region" description="Polar residues" evidence="1">
    <location>
        <begin position="363"/>
        <end position="372"/>
    </location>
</feature>
<gene>
    <name evidence="2" type="ORF">GGX14DRAFT_386038</name>
</gene>
<feature type="compositionally biased region" description="Basic residues" evidence="1">
    <location>
        <begin position="1"/>
        <end position="20"/>
    </location>
</feature>
<feature type="compositionally biased region" description="Polar residues" evidence="1">
    <location>
        <begin position="339"/>
        <end position="349"/>
    </location>
</feature>
<feature type="region of interest" description="Disordered" evidence="1">
    <location>
        <begin position="276"/>
        <end position="450"/>
    </location>
</feature>